<dbReference type="InterPro" id="IPR004446">
    <property type="entry name" value="Heptose_bisP_phosphatase"/>
</dbReference>
<dbReference type="GO" id="GO:0005737">
    <property type="term" value="C:cytoplasm"/>
    <property type="evidence" value="ECO:0007669"/>
    <property type="project" value="UniProtKB-SubCell"/>
</dbReference>
<reference evidence="4 5" key="1">
    <citation type="journal article" date="2015" name="Nature">
        <title>rRNA introns, odd ribosomes, and small enigmatic genomes across a large radiation of phyla.</title>
        <authorList>
            <person name="Brown C.T."/>
            <person name="Hug L.A."/>
            <person name="Thomas B.C."/>
            <person name="Sharon I."/>
            <person name="Castelle C.J."/>
            <person name="Singh A."/>
            <person name="Wilkins M.J."/>
            <person name="Williams K.H."/>
            <person name="Banfield J.F."/>
        </authorList>
    </citation>
    <scope>NUCLEOTIDE SEQUENCE [LARGE SCALE GENOMIC DNA]</scope>
</reference>
<dbReference type="EMBL" id="LBVO01000057">
    <property type="protein sequence ID" value="KKQ87062.1"/>
    <property type="molecule type" value="Genomic_DNA"/>
</dbReference>
<evidence type="ECO:0000256" key="1">
    <source>
        <dbReference type="PIRNR" id="PIRNR004682"/>
    </source>
</evidence>
<dbReference type="GO" id="GO:0005975">
    <property type="term" value="P:carbohydrate metabolic process"/>
    <property type="evidence" value="ECO:0007669"/>
    <property type="project" value="InterPro"/>
</dbReference>
<dbReference type="InterPro" id="IPR036412">
    <property type="entry name" value="HAD-like_sf"/>
</dbReference>
<proteinExistence type="inferred from homology"/>
<comment type="similarity">
    <text evidence="1">Belongs to the gmhB family.</text>
</comment>
<feature type="binding site" evidence="3">
    <location>
        <position position="103"/>
    </location>
    <ligand>
        <name>Zn(2+)</name>
        <dbReference type="ChEBI" id="CHEBI:29105"/>
    </ligand>
</feature>
<evidence type="ECO:0000256" key="2">
    <source>
        <dbReference type="PIRSR" id="PIRSR004682-1"/>
    </source>
</evidence>
<feature type="binding site" evidence="3">
    <location>
        <position position="9"/>
    </location>
    <ligand>
        <name>Mg(2+)</name>
        <dbReference type="ChEBI" id="CHEBI:18420"/>
    </ligand>
</feature>
<dbReference type="PIRSF" id="PIRSF004682">
    <property type="entry name" value="GmhB"/>
    <property type="match status" value="1"/>
</dbReference>
<dbReference type="InterPro" id="IPR023214">
    <property type="entry name" value="HAD_sf"/>
</dbReference>
<evidence type="ECO:0000313" key="5">
    <source>
        <dbReference type="Proteomes" id="UP000033934"/>
    </source>
</evidence>
<feature type="binding site" evidence="3">
    <location>
        <position position="133"/>
    </location>
    <ligand>
        <name>Mg(2+)</name>
        <dbReference type="ChEBI" id="CHEBI:18420"/>
    </ligand>
</feature>
<dbReference type="EC" id="3.1.3.-" evidence="1"/>
<name>A0A0G0L7U2_9BACT</name>
<dbReference type="Proteomes" id="UP000033934">
    <property type="component" value="Unassembled WGS sequence"/>
</dbReference>
<keyword evidence="1" id="KW-0119">Carbohydrate metabolism</keyword>
<feature type="binding site" evidence="3">
    <location>
        <position position="11"/>
    </location>
    <ligand>
        <name>Mg(2+)</name>
        <dbReference type="ChEBI" id="CHEBI:18420"/>
    </ligand>
</feature>
<dbReference type="PANTHER" id="PTHR42891:SF1">
    <property type="entry name" value="D-GLYCERO-BETA-D-MANNO-HEPTOSE-1,7-BISPHOSPHATE 7-PHOSPHATASE"/>
    <property type="match status" value="1"/>
</dbReference>
<comment type="cofactor">
    <cofactor evidence="3">
        <name>Zn(2+)</name>
        <dbReference type="ChEBI" id="CHEBI:29105"/>
    </cofactor>
</comment>
<dbReference type="SUPFAM" id="SSF56784">
    <property type="entry name" value="HAD-like"/>
    <property type="match status" value="1"/>
</dbReference>
<sequence length="189" mass="21194">MPIKLIFWDRDGIINVGRAPVAEDATDEEKRKMYVLSKDEFELVPTAKEAVAKFKDAGLYQILVTKQRCVERGLITVEELEEIHKYMQEILGFEFDDIEVQTHKIPGQSKDALMMAAMQKMDVNPEDCAIIGDRASDMELGVSAKIPVRVLVIWQSEKDGLTDDIEEAKTNATQVVKTPLEAAEAILAN</sequence>
<keyword evidence="3" id="KW-0862">Zinc</keyword>
<accession>A0A0G0L7U2</accession>
<comment type="subcellular location">
    <subcellularLocation>
        <location evidence="1">Cytoplasm</location>
    </subcellularLocation>
</comment>
<dbReference type="GO" id="GO:0016791">
    <property type="term" value="F:phosphatase activity"/>
    <property type="evidence" value="ECO:0007669"/>
    <property type="project" value="InterPro"/>
</dbReference>
<comment type="caution">
    <text evidence="4">The sequence shown here is derived from an EMBL/GenBank/DDBJ whole genome shotgun (WGS) entry which is preliminary data.</text>
</comment>
<dbReference type="GO" id="GO:0046872">
    <property type="term" value="F:metal ion binding"/>
    <property type="evidence" value="ECO:0007669"/>
    <property type="project" value="UniProtKB-KW"/>
</dbReference>
<dbReference type="PANTHER" id="PTHR42891">
    <property type="entry name" value="D-GLYCERO-BETA-D-MANNO-HEPTOSE-1,7-BISPHOSPHATE 7-PHOSPHATASE"/>
    <property type="match status" value="1"/>
</dbReference>
<keyword evidence="1" id="KW-0378">Hydrolase</keyword>
<feature type="active site" description="Nucleophile" evidence="2">
    <location>
        <position position="9"/>
    </location>
</feature>
<dbReference type="AlphaFoldDB" id="A0A0G0L7U2"/>
<keyword evidence="1" id="KW-0963">Cytoplasm</keyword>
<gene>
    <name evidence="4" type="ORF">UT11_C0057G0003</name>
</gene>
<keyword evidence="3" id="KW-0479">Metal-binding</keyword>
<comment type="cofactor">
    <cofactor evidence="3">
        <name>Mg(2+)</name>
        <dbReference type="ChEBI" id="CHEBI:18420"/>
    </cofactor>
</comment>
<evidence type="ECO:0000256" key="3">
    <source>
        <dbReference type="PIRSR" id="PIRSR004682-4"/>
    </source>
</evidence>
<organism evidence="4 5">
    <name type="scientific">Berkelbacteria bacterium GW2011_GWA2_38_9</name>
    <dbReference type="NCBI Taxonomy" id="1618334"/>
    <lineage>
        <taxon>Bacteria</taxon>
        <taxon>Candidatus Berkelbacteria</taxon>
    </lineage>
</organism>
<evidence type="ECO:0000313" key="4">
    <source>
        <dbReference type="EMBL" id="KKQ87062.1"/>
    </source>
</evidence>
<feature type="active site" description="Nucleophile" evidence="2">
    <location>
        <position position="11"/>
    </location>
</feature>
<dbReference type="Gene3D" id="3.40.50.1000">
    <property type="entry name" value="HAD superfamily/HAD-like"/>
    <property type="match status" value="1"/>
</dbReference>
<keyword evidence="3" id="KW-0460">Magnesium</keyword>
<dbReference type="Pfam" id="PF00702">
    <property type="entry name" value="Hydrolase"/>
    <property type="match status" value="1"/>
</dbReference>
<protein>
    <recommendedName>
        <fullName evidence="1">D,D-heptose 1,7-bisphosphate phosphatase</fullName>
        <ecNumber evidence="1">3.1.3.-</ecNumber>
    </recommendedName>
</protein>